<dbReference type="InterPro" id="IPR019247">
    <property type="entry name" value="Histidine_kinase_BarA_N"/>
</dbReference>
<dbReference type="Gene3D" id="1.10.287.130">
    <property type="match status" value="1"/>
</dbReference>
<dbReference type="EC" id="2.7.13.3" evidence="3"/>
<dbReference type="InterPro" id="IPR003660">
    <property type="entry name" value="HAMP_dom"/>
</dbReference>
<sequence>MLLAAVLPSVLIALALAVHFTSTRIADIDRALVDRALLLTASLAPASEYGLFAGNSDILNSLAEAALRERDVDGLVLFDRDGQSLVRVGKVHLPAPESFAGLGAPVLLESSDTHHLFAAPVFSEQARPDPLFDDGSVALPGVSRLGVVVVQVSRAGSRQAQRELMWSAALITLGGLALAGLLARVLSDGVTAPVRSLADTVRRIEQGDFSARARTGARGILQVLEDGINRMAVTLGGTRAELERRVQDATAQLQTQKEVAEQASRAKTQFVDALLHDLSQPLMAMGLDIRTLKLRLRDAESSALLARLERSSMKLENMRDVLLDVARLESGATQPRLTEFPLERVFDSLRHTFEAQAAEKGLVFVLRPTRLWCRSDPLLLERVLANLVSNALRYTARGTVFVGARRVEGDRIRIEVRDSGQGIPPERLDDVFDEFVRLPGTDPGSGGRGMGLGLAIVRRLCTLLAHPVHARSRPGRGSTFCVWVPRTPAISSAPPEDGLSGLRRLSRQRVALIDDDLSLLQSLQQLLHSVGVDVIAGTSAEFVLRQLRQTGAPAFILSDYQLGPDSDGLRAVLSLRREFGAHIPALIMTGLAATRELEIELEAHGIPLVAKPVRPVVLDAVIGSLLEAAEED</sequence>
<dbReference type="PROSITE" id="PS50885">
    <property type="entry name" value="HAMP"/>
    <property type="match status" value="1"/>
</dbReference>
<evidence type="ECO:0000256" key="8">
    <source>
        <dbReference type="SAM" id="Coils"/>
    </source>
</evidence>
<keyword evidence="4 7" id="KW-0597">Phosphoprotein</keyword>
<keyword evidence="6" id="KW-0418">Kinase</keyword>
<dbReference type="InterPro" id="IPR011006">
    <property type="entry name" value="CheY-like_superfamily"/>
</dbReference>
<dbReference type="Gene3D" id="6.10.340.10">
    <property type="match status" value="1"/>
</dbReference>
<dbReference type="SUPFAM" id="SSF52172">
    <property type="entry name" value="CheY-like"/>
    <property type="match status" value="1"/>
</dbReference>
<dbReference type="GO" id="GO:0005886">
    <property type="term" value="C:plasma membrane"/>
    <property type="evidence" value="ECO:0007669"/>
    <property type="project" value="TreeGrafter"/>
</dbReference>
<dbReference type="PROSITE" id="PS50110">
    <property type="entry name" value="RESPONSE_REGULATORY"/>
    <property type="match status" value="1"/>
</dbReference>
<dbReference type="Pfam" id="PF09984">
    <property type="entry name" value="sCache_4"/>
    <property type="match status" value="1"/>
</dbReference>
<dbReference type="Proteomes" id="UP000005019">
    <property type="component" value="Unassembled WGS sequence"/>
</dbReference>
<evidence type="ECO:0000256" key="3">
    <source>
        <dbReference type="ARBA" id="ARBA00012438"/>
    </source>
</evidence>
<evidence type="ECO:0000256" key="6">
    <source>
        <dbReference type="ARBA" id="ARBA00022777"/>
    </source>
</evidence>
<comment type="caution">
    <text evidence="13">The sequence shown here is derived from an EMBL/GenBank/DDBJ whole genome shotgun (WGS) entry which is preliminary data.</text>
</comment>
<dbReference type="InterPro" id="IPR036097">
    <property type="entry name" value="HisK_dim/P_sf"/>
</dbReference>
<evidence type="ECO:0000259" key="11">
    <source>
        <dbReference type="PROSITE" id="PS50110"/>
    </source>
</evidence>
<comment type="catalytic activity">
    <reaction evidence="1">
        <text>ATP + protein L-histidine = ADP + protein N-phospho-L-histidine.</text>
        <dbReference type="EC" id="2.7.13.3"/>
    </reaction>
</comment>
<dbReference type="InterPro" id="IPR005467">
    <property type="entry name" value="His_kinase_dom"/>
</dbReference>
<keyword evidence="8" id="KW-0175">Coiled coil</keyword>
<dbReference type="InterPro" id="IPR036890">
    <property type="entry name" value="HATPase_C_sf"/>
</dbReference>
<dbReference type="CDD" id="cd00075">
    <property type="entry name" value="HATPase"/>
    <property type="match status" value="1"/>
</dbReference>
<dbReference type="PROSITE" id="PS50109">
    <property type="entry name" value="HIS_KIN"/>
    <property type="match status" value="1"/>
</dbReference>
<feature type="transmembrane region" description="Helical" evidence="9">
    <location>
        <begin position="164"/>
        <end position="186"/>
    </location>
</feature>
<keyword evidence="9" id="KW-1133">Transmembrane helix</keyword>
<dbReference type="STRING" id="1000565.METUNv1_00273"/>
<dbReference type="GO" id="GO:0009927">
    <property type="term" value="F:histidine phosphotransfer kinase activity"/>
    <property type="evidence" value="ECO:0007669"/>
    <property type="project" value="TreeGrafter"/>
</dbReference>
<dbReference type="PANTHER" id="PTHR43047">
    <property type="entry name" value="TWO-COMPONENT HISTIDINE PROTEIN KINASE"/>
    <property type="match status" value="1"/>
</dbReference>
<dbReference type="Pfam" id="PF00072">
    <property type="entry name" value="Response_reg"/>
    <property type="match status" value="1"/>
</dbReference>
<dbReference type="SMART" id="SM00387">
    <property type="entry name" value="HATPase_c"/>
    <property type="match status" value="1"/>
</dbReference>
<dbReference type="CDD" id="cd06225">
    <property type="entry name" value="HAMP"/>
    <property type="match status" value="1"/>
</dbReference>
<evidence type="ECO:0000256" key="5">
    <source>
        <dbReference type="ARBA" id="ARBA00022679"/>
    </source>
</evidence>
<name>F5R7R5_METUF</name>
<dbReference type="InterPro" id="IPR001789">
    <property type="entry name" value="Sig_transdc_resp-reg_receiver"/>
</dbReference>
<proteinExistence type="predicted"/>
<dbReference type="GO" id="GO:0000155">
    <property type="term" value="F:phosphorelay sensor kinase activity"/>
    <property type="evidence" value="ECO:0007669"/>
    <property type="project" value="InterPro"/>
</dbReference>
<organism evidence="13 14">
    <name type="scientific">Methyloversatilis universalis (strain ATCC BAA-1314 / DSM 25237 / JCM 13912 / CCUG 52030 / FAM5)</name>
    <dbReference type="NCBI Taxonomy" id="1000565"/>
    <lineage>
        <taxon>Bacteria</taxon>
        <taxon>Pseudomonadati</taxon>
        <taxon>Pseudomonadota</taxon>
        <taxon>Betaproteobacteria</taxon>
        <taxon>Nitrosomonadales</taxon>
        <taxon>Sterolibacteriaceae</taxon>
        <taxon>Methyloversatilis</taxon>
    </lineage>
</organism>
<evidence type="ECO:0000313" key="13">
    <source>
        <dbReference type="EMBL" id="EGK73102.1"/>
    </source>
</evidence>
<comment type="subcellular location">
    <subcellularLocation>
        <location evidence="2">Membrane</location>
    </subcellularLocation>
</comment>
<protein>
    <recommendedName>
        <fullName evidence="3">histidine kinase</fullName>
        <ecNumber evidence="3">2.7.13.3</ecNumber>
    </recommendedName>
</protein>
<dbReference type="SMART" id="SM00448">
    <property type="entry name" value="REC"/>
    <property type="match status" value="1"/>
</dbReference>
<evidence type="ECO:0000256" key="2">
    <source>
        <dbReference type="ARBA" id="ARBA00004370"/>
    </source>
</evidence>
<evidence type="ECO:0000256" key="9">
    <source>
        <dbReference type="SAM" id="Phobius"/>
    </source>
</evidence>
<dbReference type="PANTHER" id="PTHR43047:SF9">
    <property type="entry name" value="HISTIDINE KINASE"/>
    <property type="match status" value="1"/>
</dbReference>
<dbReference type="Gene3D" id="3.30.565.10">
    <property type="entry name" value="Histidine kinase-like ATPase, C-terminal domain"/>
    <property type="match status" value="1"/>
</dbReference>
<accession>F5R7R5</accession>
<dbReference type="SUPFAM" id="SSF47384">
    <property type="entry name" value="Homodimeric domain of signal transducing histidine kinase"/>
    <property type="match status" value="1"/>
</dbReference>
<feature type="coiled-coil region" evidence="8">
    <location>
        <begin position="239"/>
        <end position="266"/>
    </location>
</feature>
<evidence type="ECO:0000256" key="7">
    <source>
        <dbReference type="PROSITE-ProRule" id="PRU00169"/>
    </source>
</evidence>
<evidence type="ECO:0000313" key="14">
    <source>
        <dbReference type="Proteomes" id="UP000005019"/>
    </source>
</evidence>
<dbReference type="PRINTS" id="PR00344">
    <property type="entry name" value="BCTRLSENSOR"/>
</dbReference>
<gene>
    <name evidence="13" type="ORF">METUNv1_00273</name>
</gene>
<feature type="modified residue" description="4-aspartylphosphate" evidence="7">
    <location>
        <position position="559"/>
    </location>
</feature>
<dbReference type="SUPFAM" id="SSF55874">
    <property type="entry name" value="ATPase domain of HSP90 chaperone/DNA topoisomerase II/histidine kinase"/>
    <property type="match status" value="1"/>
</dbReference>
<keyword evidence="9" id="KW-0812">Transmembrane</keyword>
<feature type="domain" description="Histidine kinase" evidence="10">
    <location>
        <begin position="273"/>
        <end position="488"/>
    </location>
</feature>
<dbReference type="InterPro" id="IPR004358">
    <property type="entry name" value="Sig_transdc_His_kin-like_C"/>
</dbReference>
<feature type="domain" description="Response regulatory" evidence="11">
    <location>
        <begin position="509"/>
        <end position="626"/>
    </location>
</feature>
<dbReference type="eggNOG" id="COG2205">
    <property type="taxonomic scope" value="Bacteria"/>
</dbReference>
<dbReference type="Pfam" id="PF02518">
    <property type="entry name" value="HATPase_c"/>
    <property type="match status" value="1"/>
</dbReference>
<dbReference type="AlphaFoldDB" id="F5R7R5"/>
<dbReference type="Gene3D" id="3.40.50.2300">
    <property type="match status" value="1"/>
</dbReference>
<dbReference type="RefSeq" id="WP_008058073.1">
    <property type="nucleotide sequence ID" value="NZ_AFHG01000029.1"/>
</dbReference>
<evidence type="ECO:0000259" key="12">
    <source>
        <dbReference type="PROSITE" id="PS50885"/>
    </source>
</evidence>
<feature type="domain" description="HAMP" evidence="12">
    <location>
        <begin position="188"/>
        <end position="240"/>
    </location>
</feature>
<evidence type="ECO:0000256" key="4">
    <source>
        <dbReference type="ARBA" id="ARBA00022553"/>
    </source>
</evidence>
<keyword evidence="14" id="KW-1185">Reference proteome</keyword>
<dbReference type="InterPro" id="IPR003594">
    <property type="entry name" value="HATPase_dom"/>
</dbReference>
<dbReference type="EMBL" id="AFHG01000029">
    <property type="protein sequence ID" value="EGK73102.1"/>
    <property type="molecule type" value="Genomic_DNA"/>
</dbReference>
<keyword evidence="5" id="KW-0808">Transferase</keyword>
<evidence type="ECO:0000259" key="10">
    <source>
        <dbReference type="PROSITE" id="PS50109"/>
    </source>
</evidence>
<reference evidence="13 14" key="1">
    <citation type="journal article" date="2011" name="J. Bacteriol.">
        <title>Genome sequence of Methyloversatilis universalis FAM5T, a methylotrophic representative of the order Rhodocyclales.</title>
        <authorList>
            <person name="Kittichotirat W."/>
            <person name="Good N.M."/>
            <person name="Hall R."/>
            <person name="Bringel F."/>
            <person name="Lajus A."/>
            <person name="Medigue C."/>
            <person name="Smalley N.E."/>
            <person name="Beck D."/>
            <person name="Bumgarner R."/>
            <person name="Vuilleumier S."/>
            <person name="Kalyuzhnaya M.G."/>
        </authorList>
    </citation>
    <scope>NUCLEOTIDE SEQUENCE [LARGE SCALE GENOMIC DNA]</scope>
    <source>
        <strain evidence="14">ATCC BAA-1314 / JCM 13912 / FAM5</strain>
    </source>
</reference>
<dbReference type="OrthoDB" id="9768069at2"/>
<evidence type="ECO:0000256" key="1">
    <source>
        <dbReference type="ARBA" id="ARBA00000085"/>
    </source>
</evidence>
<keyword evidence="9" id="KW-0472">Membrane</keyword>